<dbReference type="EMBL" id="CM051399">
    <property type="protein sequence ID" value="KAJ4717620.1"/>
    <property type="molecule type" value="Genomic_DNA"/>
</dbReference>
<evidence type="ECO:0000313" key="2">
    <source>
        <dbReference type="Proteomes" id="UP001164539"/>
    </source>
</evidence>
<name>A0ACC1Y2A9_MELAZ</name>
<keyword evidence="1" id="KW-0238">DNA-binding</keyword>
<comment type="caution">
    <text evidence="1">The sequence shown here is derived from an EMBL/GenBank/DDBJ whole genome shotgun (WGS) entry which is preliminary data.</text>
</comment>
<keyword evidence="1" id="KW-0371">Homeobox</keyword>
<organism evidence="1 2">
    <name type="scientific">Melia azedarach</name>
    <name type="common">Chinaberry tree</name>
    <dbReference type="NCBI Taxonomy" id="155640"/>
    <lineage>
        <taxon>Eukaryota</taxon>
        <taxon>Viridiplantae</taxon>
        <taxon>Streptophyta</taxon>
        <taxon>Embryophyta</taxon>
        <taxon>Tracheophyta</taxon>
        <taxon>Spermatophyta</taxon>
        <taxon>Magnoliopsida</taxon>
        <taxon>eudicotyledons</taxon>
        <taxon>Gunneridae</taxon>
        <taxon>Pentapetalae</taxon>
        <taxon>rosids</taxon>
        <taxon>malvids</taxon>
        <taxon>Sapindales</taxon>
        <taxon>Meliaceae</taxon>
        <taxon>Melia</taxon>
    </lineage>
</organism>
<gene>
    <name evidence="1" type="ORF">OWV82_012475</name>
</gene>
<proteinExistence type="predicted"/>
<accession>A0ACC1Y2A9</accession>
<sequence>MKIIKSMKKLKFWSRKKRKKKPNFDPYTTYPHHPPPPLPPTYHYHHCYSCSSSSTQPSAPPLPPWLEYQQTLDAVFAAESVHPGPDLVHPAEPQFSFPEIVVETASVNPTMLPVSDNSSISYQQYMVPNPVYGLPVVQTTRRERLSGFFGIVFKFGSSLFRCFCPCFHIREAYEKMQ</sequence>
<dbReference type="Proteomes" id="UP001164539">
    <property type="component" value="Chromosome 6"/>
</dbReference>
<reference evidence="1 2" key="1">
    <citation type="journal article" date="2023" name="Science">
        <title>Complex scaffold remodeling in plant triterpene biosynthesis.</title>
        <authorList>
            <person name="De La Pena R."/>
            <person name="Hodgson H."/>
            <person name="Liu J.C."/>
            <person name="Stephenson M.J."/>
            <person name="Martin A.C."/>
            <person name="Owen C."/>
            <person name="Harkess A."/>
            <person name="Leebens-Mack J."/>
            <person name="Jimenez L.E."/>
            <person name="Osbourn A."/>
            <person name="Sattely E.S."/>
        </authorList>
    </citation>
    <scope>NUCLEOTIDE SEQUENCE [LARGE SCALE GENOMIC DNA]</scope>
    <source>
        <strain evidence="2">cv. JPN11</strain>
        <tissue evidence="1">Leaf</tissue>
    </source>
</reference>
<protein>
    <submittedName>
        <fullName evidence="1">Homeobox protein</fullName>
    </submittedName>
</protein>
<keyword evidence="2" id="KW-1185">Reference proteome</keyword>
<evidence type="ECO:0000313" key="1">
    <source>
        <dbReference type="EMBL" id="KAJ4717620.1"/>
    </source>
</evidence>